<dbReference type="SUPFAM" id="SSF55811">
    <property type="entry name" value="Nudix"/>
    <property type="match status" value="1"/>
</dbReference>
<feature type="domain" description="Nudix hydrolase" evidence="2">
    <location>
        <begin position="3"/>
        <end position="142"/>
    </location>
</feature>
<dbReference type="InterPro" id="IPR015797">
    <property type="entry name" value="NUDIX_hydrolase-like_dom_sf"/>
</dbReference>
<evidence type="ECO:0000313" key="4">
    <source>
        <dbReference type="Proteomes" id="UP001595789"/>
    </source>
</evidence>
<sequence length="151" mass="17415">MSYFNVRIYGLLINQHNEVLVSDEQEYGFRFSKFPGGGLEFGEGLIDGLKREFVEECNAEVDVISHFYTTDFFEKSSFNDSQVISVYYLVKEKSPLKLAFKTKIFDFDGEGEILQSFRWVKINDLSIDSITFKTDKTVVTLLKEKFAVNGK</sequence>
<dbReference type="PROSITE" id="PS51462">
    <property type="entry name" value="NUDIX"/>
    <property type="match status" value="1"/>
</dbReference>
<accession>A0ABV8P784</accession>
<dbReference type="InterPro" id="IPR000086">
    <property type="entry name" value="NUDIX_hydrolase_dom"/>
</dbReference>
<proteinExistence type="predicted"/>
<dbReference type="Pfam" id="PF00293">
    <property type="entry name" value="NUDIX"/>
    <property type="match status" value="1"/>
</dbReference>
<dbReference type="PROSITE" id="PS00893">
    <property type="entry name" value="NUDIX_BOX"/>
    <property type="match status" value="1"/>
</dbReference>
<dbReference type="Gene3D" id="3.90.79.10">
    <property type="entry name" value="Nucleoside Triphosphate Pyrophosphohydrolase"/>
    <property type="match status" value="1"/>
</dbReference>
<keyword evidence="1" id="KW-0378">Hydrolase</keyword>
<dbReference type="InterPro" id="IPR020084">
    <property type="entry name" value="NUDIX_hydrolase_CS"/>
</dbReference>
<reference evidence="4" key="1">
    <citation type="journal article" date="2019" name="Int. J. Syst. Evol. Microbiol.">
        <title>The Global Catalogue of Microorganisms (GCM) 10K type strain sequencing project: providing services to taxonomists for standard genome sequencing and annotation.</title>
        <authorList>
            <consortium name="The Broad Institute Genomics Platform"/>
            <consortium name="The Broad Institute Genome Sequencing Center for Infectious Disease"/>
            <person name="Wu L."/>
            <person name="Ma J."/>
        </authorList>
    </citation>
    <scope>NUCLEOTIDE SEQUENCE [LARGE SCALE GENOMIC DNA]</scope>
    <source>
        <strain evidence="4">CCM 8691</strain>
    </source>
</reference>
<organism evidence="3 4">
    <name type="scientific">Pedobacter lithocola</name>
    <dbReference type="NCBI Taxonomy" id="1908239"/>
    <lineage>
        <taxon>Bacteria</taxon>
        <taxon>Pseudomonadati</taxon>
        <taxon>Bacteroidota</taxon>
        <taxon>Sphingobacteriia</taxon>
        <taxon>Sphingobacteriales</taxon>
        <taxon>Sphingobacteriaceae</taxon>
        <taxon>Pedobacter</taxon>
    </lineage>
</organism>
<gene>
    <name evidence="3" type="ORF">ACFOWA_05050</name>
</gene>
<evidence type="ECO:0000259" key="2">
    <source>
        <dbReference type="PROSITE" id="PS51462"/>
    </source>
</evidence>
<dbReference type="EMBL" id="JBHSBW010000007">
    <property type="protein sequence ID" value="MFC4210535.1"/>
    <property type="molecule type" value="Genomic_DNA"/>
</dbReference>
<name>A0ABV8P784_9SPHI</name>
<dbReference type="Proteomes" id="UP001595789">
    <property type="component" value="Unassembled WGS sequence"/>
</dbReference>
<comment type="caution">
    <text evidence="3">The sequence shown here is derived from an EMBL/GenBank/DDBJ whole genome shotgun (WGS) entry which is preliminary data.</text>
</comment>
<keyword evidence="4" id="KW-1185">Reference proteome</keyword>
<protein>
    <submittedName>
        <fullName evidence="3">NUDIX domain-containing protein</fullName>
    </submittedName>
</protein>
<dbReference type="RefSeq" id="WP_378982404.1">
    <property type="nucleotide sequence ID" value="NZ_JBHSBW010000007.1"/>
</dbReference>
<evidence type="ECO:0000256" key="1">
    <source>
        <dbReference type="ARBA" id="ARBA00022801"/>
    </source>
</evidence>
<evidence type="ECO:0000313" key="3">
    <source>
        <dbReference type="EMBL" id="MFC4210535.1"/>
    </source>
</evidence>